<organism evidence="4 5">
    <name type="scientific">Peltaster fructicola</name>
    <dbReference type="NCBI Taxonomy" id="286661"/>
    <lineage>
        <taxon>Eukaryota</taxon>
        <taxon>Fungi</taxon>
        <taxon>Dikarya</taxon>
        <taxon>Ascomycota</taxon>
        <taxon>Pezizomycotina</taxon>
        <taxon>Dothideomycetes</taxon>
        <taxon>Dothideomycetes incertae sedis</taxon>
        <taxon>Peltaster</taxon>
    </lineage>
</organism>
<dbReference type="PROSITE" id="PS01174">
    <property type="entry name" value="LIPASE_GDXG_SER"/>
    <property type="match status" value="1"/>
</dbReference>
<proteinExistence type="predicted"/>
<dbReference type="Gene3D" id="3.40.50.1820">
    <property type="entry name" value="alpha/beta hydrolase"/>
    <property type="match status" value="2"/>
</dbReference>
<protein>
    <recommendedName>
        <fullName evidence="3">Alpha/beta hydrolase fold-3 domain-containing protein</fullName>
    </recommendedName>
</protein>
<evidence type="ECO:0000256" key="2">
    <source>
        <dbReference type="SAM" id="MobiDB-lite"/>
    </source>
</evidence>
<dbReference type="OrthoDB" id="5570009at2759"/>
<dbReference type="GO" id="GO:0019433">
    <property type="term" value="P:triglyceride catabolic process"/>
    <property type="evidence" value="ECO:0007669"/>
    <property type="project" value="TreeGrafter"/>
</dbReference>
<keyword evidence="5" id="KW-1185">Reference proteome</keyword>
<dbReference type="InterPro" id="IPR033140">
    <property type="entry name" value="Lipase_GDXG_put_SER_AS"/>
</dbReference>
<evidence type="ECO:0000259" key="3">
    <source>
        <dbReference type="Pfam" id="PF07859"/>
    </source>
</evidence>
<dbReference type="GO" id="GO:0004771">
    <property type="term" value="F:sterol ester esterase activity"/>
    <property type="evidence" value="ECO:0007669"/>
    <property type="project" value="TreeGrafter"/>
</dbReference>
<dbReference type="PANTHER" id="PTHR23025">
    <property type="entry name" value="TRIACYLGLYCEROL LIPASE"/>
    <property type="match status" value="1"/>
</dbReference>
<feature type="domain" description="Alpha/beta hydrolase fold-3" evidence="3">
    <location>
        <begin position="233"/>
        <end position="358"/>
    </location>
</feature>
<name>A0A6H0XSN2_9PEZI</name>
<dbReference type="EMBL" id="CP051140">
    <property type="protein sequence ID" value="QIW97743.1"/>
    <property type="molecule type" value="Genomic_DNA"/>
</dbReference>
<feature type="region of interest" description="Disordered" evidence="2">
    <location>
        <begin position="382"/>
        <end position="462"/>
    </location>
</feature>
<feature type="active site" evidence="1">
    <location>
        <position position="311"/>
    </location>
</feature>
<dbReference type="PANTHER" id="PTHR23025:SF3">
    <property type="entry name" value="HORMONE-SENSITIVE LIPASE"/>
    <property type="match status" value="1"/>
</dbReference>
<dbReference type="InterPro" id="IPR013094">
    <property type="entry name" value="AB_hydrolase_3"/>
</dbReference>
<feature type="compositionally biased region" description="Basic and acidic residues" evidence="2">
    <location>
        <begin position="429"/>
        <end position="447"/>
    </location>
</feature>
<feature type="domain" description="Alpha/beta hydrolase fold-3" evidence="3">
    <location>
        <begin position="475"/>
        <end position="552"/>
    </location>
</feature>
<dbReference type="InterPro" id="IPR029058">
    <property type="entry name" value="AB_hydrolase_fold"/>
</dbReference>
<dbReference type="AlphaFoldDB" id="A0A6H0XSN2"/>
<dbReference type="Proteomes" id="UP000503462">
    <property type="component" value="Chromosome 2"/>
</dbReference>
<feature type="region of interest" description="Disordered" evidence="2">
    <location>
        <begin position="722"/>
        <end position="744"/>
    </location>
</feature>
<feature type="compositionally biased region" description="Basic and acidic residues" evidence="2">
    <location>
        <begin position="382"/>
        <end position="392"/>
    </location>
</feature>
<feature type="compositionally biased region" description="Polar residues" evidence="2">
    <location>
        <begin position="682"/>
        <end position="697"/>
    </location>
</feature>
<gene>
    <name evidence="4" type="ORF">AMS68_003261</name>
</gene>
<accession>A0A6H0XSN2</accession>
<feature type="compositionally biased region" description="Basic and acidic residues" evidence="2">
    <location>
        <begin position="672"/>
        <end position="681"/>
    </location>
</feature>
<evidence type="ECO:0000313" key="5">
    <source>
        <dbReference type="Proteomes" id="UP000503462"/>
    </source>
</evidence>
<reference evidence="4 5" key="1">
    <citation type="journal article" date="2016" name="Sci. Rep.">
        <title>Peltaster fructicola genome reveals evolution from an invasive phytopathogen to an ectophytic parasite.</title>
        <authorList>
            <person name="Xu C."/>
            <person name="Chen H."/>
            <person name="Gleason M.L."/>
            <person name="Xu J.R."/>
            <person name="Liu H."/>
            <person name="Zhang R."/>
            <person name="Sun G."/>
        </authorList>
    </citation>
    <scope>NUCLEOTIDE SEQUENCE [LARGE SCALE GENOMIC DNA]</scope>
    <source>
        <strain evidence="4 5">LNHT1506</strain>
    </source>
</reference>
<feature type="compositionally biased region" description="Polar residues" evidence="2">
    <location>
        <begin position="731"/>
        <end position="744"/>
    </location>
</feature>
<dbReference type="Pfam" id="PF07859">
    <property type="entry name" value="Abhydrolase_3"/>
    <property type="match status" value="2"/>
</dbReference>
<evidence type="ECO:0000256" key="1">
    <source>
        <dbReference type="PROSITE-ProRule" id="PRU10038"/>
    </source>
</evidence>
<evidence type="ECO:0000313" key="4">
    <source>
        <dbReference type="EMBL" id="QIW97743.1"/>
    </source>
</evidence>
<dbReference type="GO" id="GO:0005829">
    <property type="term" value="C:cytosol"/>
    <property type="evidence" value="ECO:0007669"/>
    <property type="project" value="TreeGrafter"/>
</dbReference>
<feature type="region of interest" description="Disordered" evidence="2">
    <location>
        <begin position="623"/>
        <end position="701"/>
    </location>
</feature>
<sequence>MIGKYACEMKALLTITDHVLGRPDTRFRKYQVFTVVLLWSLYLYKGNNHGPPVVRRLSSFLSKRLTAWQTVITTFLFFYVSQNFAKLVGLVSPEPLASMYTRDYFRATWITTALDAGFWSTMNLRPIWFRDIASIVASIYYLFRAEQADIMVKKVLGVINIDFMRVSWNKARSPYLALATDIMRPRFMRTQPRKIVIHRPPWSQYTEPISAWLYFDGPIEHLKRHDKIVLDIPGGGFVAMDPRCHDDKLLEWAGKSGLPVVALDYRKAPEHPYPYALNECHDAYCELVRTKGRCVGLAGDVSPKIVVSGDSAGGNLAVGMTLMLVQTVTTRQERGRESVPSTPVPEGLVLTYPALDTNMSIWMTPQQIDLMRRKRAVNNKGILDRKNEDYRRLQPKTPYGSGLFDESSPSGSPTASPRRMSLSDFGRNIAKDTDLERAERHSLDAGTKEPVGLSVNPSQSKRPFKTSLAMSSMISYFHDRVLSPELMRAMLLLYVGEHNQPDFATDYLLSPLLAPDELLAQFPKVYMLTGERDPLSDDTVLFAGRLRQAHEERFISRQELGLESSRKLFNVNEHVEYVMVPGISHGFLQFVNIYPAGWKYVAQCRHWMMELFKEADKRSFKSAGLATNHKQAESPTDTRDSRRSSENDIDDSQPLEMSSLPRHSISALEAQSLREEAESKNGQKAAQIYSSGRRSPASTRKTLSRLTSTDNLIDRRMKGLTMNIMGAGEASGQSGSTQPSVSKD</sequence>
<dbReference type="SUPFAM" id="SSF53474">
    <property type="entry name" value="alpha/beta-Hydrolases"/>
    <property type="match status" value="1"/>
</dbReference>
<feature type="compositionally biased region" description="Basic and acidic residues" evidence="2">
    <location>
        <begin position="630"/>
        <end position="646"/>
    </location>
</feature>
<dbReference type="GO" id="GO:0004806">
    <property type="term" value="F:triacylglycerol lipase activity"/>
    <property type="evidence" value="ECO:0007669"/>
    <property type="project" value="TreeGrafter"/>
</dbReference>